<gene>
    <name evidence="3" type="ORF">EXIGLDRAFT_752313</name>
</gene>
<proteinExistence type="predicted"/>
<dbReference type="Pfam" id="PF12937">
    <property type="entry name" value="F-box-like"/>
    <property type="match status" value="1"/>
</dbReference>
<name>A0A165EMH6_EXIGL</name>
<organism evidence="3 4">
    <name type="scientific">Exidia glandulosa HHB12029</name>
    <dbReference type="NCBI Taxonomy" id="1314781"/>
    <lineage>
        <taxon>Eukaryota</taxon>
        <taxon>Fungi</taxon>
        <taxon>Dikarya</taxon>
        <taxon>Basidiomycota</taxon>
        <taxon>Agaricomycotina</taxon>
        <taxon>Agaricomycetes</taxon>
        <taxon>Auriculariales</taxon>
        <taxon>Exidiaceae</taxon>
        <taxon>Exidia</taxon>
    </lineage>
</organism>
<keyword evidence="4" id="KW-1185">Reference proteome</keyword>
<dbReference type="Gene3D" id="1.20.1280.50">
    <property type="match status" value="1"/>
</dbReference>
<accession>A0A165EMH6</accession>
<reference evidence="3 4" key="1">
    <citation type="journal article" date="2016" name="Mol. Biol. Evol.">
        <title>Comparative Genomics of Early-Diverging Mushroom-Forming Fungi Provides Insights into the Origins of Lignocellulose Decay Capabilities.</title>
        <authorList>
            <person name="Nagy L.G."/>
            <person name="Riley R."/>
            <person name="Tritt A."/>
            <person name="Adam C."/>
            <person name="Daum C."/>
            <person name="Floudas D."/>
            <person name="Sun H."/>
            <person name="Yadav J.S."/>
            <person name="Pangilinan J."/>
            <person name="Larsson K.H."/>
            <person name="Matsuura K."/>
            <person name="Barry K."/>
            <person name="Labutti K."/>
            <person name="Kuo R."/>
            <person name="Ohm R.A."/>
            <person name="Bhattacharya S.S."/>
            <person name="Shirouzu T."/>
            <person name="Yoshinaga Y."/>
            <person name="Martin F.M."/>
            <person name="Grigoriev I.V."/>
            <person name="Hibbett D.S."/>
        </authorList>
    </citation>
    <scope>NUCLEOTIDE SEQUENCE [LARGE SCALE GENOMIC DNA]</scope>
    <source>
        <strain evidence="3 4">HHB12029</strain>
    </source>
</reference>
<feature type="domain" description="F-box" evidence="2">
    <location>
        <begin position="74"/>
        <end position="137"/>
    </location>
</feature>
<feature type="transmembrane region" description="Helical" evidence="1">
    <location>
        <begin position="20"/>
        <end position="44"/>
    </location>
</feature>
<evidence type="ECO:0000313" key="4">
    <source>
        <dbReference type="Proteomes" id="UP000077266"/>
    </source>
</evidence>
<sequence length="495" mass="57049">MERVWTVRSVRRELVRLTWYLFLLFMSPLLLGGILCYCAILALYETLLCTQDYLSDSLRRARFGNNSRNAAVLLPIEIQLHIFHLLHQRGRFGFRYYDIYYHDGRRHTSARDLHSVALVCRGWNAAATEVLYYDVFLDLDRVCISFSDTLLRRPALARLVTRYTLPYEAAASIAWLTPESAMAKRRASTLLRGDLGSMTWLEIKSAIDRVVVMCTSAVEVRLRGDLAHPERIPGLIEASRTSRIRALSIFQAGPLYGIGPDRPLGPSPVPFPDPLLGNCQCFNHLTRLSLFHCDFNSEGTPRFPMLQTLELYHCYIWWAWLSDILQYSRDLHTLIWTETSVSDYPPGSYPLSLAQTCWAHEHRLTRCVFDTRLAYIGPMYGFVNLRTFECSATGLFTAEELPPQLETLIVTKVCGDYDVRLGTSRDLEARLLNFVSLIKHWLPYWKHYEAPSLSRIELWDTVDERIMPLWKVLAVLLNDFLTSWDVTLKINIVIA</sequence>
<evidence type="ECO:0000313" key="3">
    <source>
        <dbReference type="EMBL" id="KZV87285.1"/>
    </source>
</evidence>
<dbReference type="CDD" id="cd09917">
    <property type="entry name" value="F-box_SF"/>
    <property type="match status" value="1"/>
</dbReference>
<keyword evidence="1" id="KW-0812">Transmembrane</keyword>
<evidence type="ECO:0000256" key="1">
    <source>
        <dbReference type="SAM" id="Phobius"/>
    </source>
</evidence>
<keyword evidence="1" id="KW-1133">Transmembrane helix</keyword>
<dbReference type="SUPFAM" id="SSF52058">
    <property type="entry name" value="L domain-like"/>
    <property type="match status" value="1"/>
</dbReference>
<protein>
    <recommendedName>
        <fullName evidence="2">F-box domain-containing protein</fullName>
    </recommendedName>
</protein>
<dbReference type="OrthoDB" id="2794889at2759"/>
<dbReference type="InParanoid" id="A0A165EMH6"/>
<dbReference type="EMBL" id="KV426130">
    <property type="protein sequence ID" value="KZV87285.1"/>
    <property type="molecule type" value="Genomic_DNA"/>
</dbReference>
<dbReference type="AlphaFoldDB" id="A0A165EMH6"/>
<evidence type="ECO:0000259" key="2">
    <source>
        <dbReference type="Pfam" id="PF12937"/>
    </source>
</evidence>
<dbReference type="InterPro" id="IPR001810">
    <property type="entry name" value="F-box_dom"/>
</dbReference>
<keyword evidence="1" id="KW-0472">Membrane</keyword>
<dbReference type="Proteomes" id="UP000077266">
    <property type="component" value="Unassembled WGS sequence"/>
</dbReference>